<evidence type="ECO:0000313" key="2">
    <source>
        <dbReference type="Proteomes" id="UP000325273"/>
    </source>
</evidence>
<protein>
    <submittedName>
        <fullName evidence="1">Uncharacterized protein</fullName>
    </submittedName>
</protein>
<sequence length="95" mass="10895">MRIFLDDNHSRCSNNKNVCKPQGGIDASERGQIAFHKGWMAHDVFEAKRAYLTRYEIDVSAPFDGSYALKSIEHLEDWNPRIREKLLQSISATKA</sequence>
<reference evidence="1 2" key="1">
    <citation type="submission" date="2019-08" db="EMBL/GenBank/DDBJ databases">
        <title>Paraburkholderia sp. DCY113.</title>
        <authorList>
            <person name="Kang J."/>
        </authorList>
    </citation>
    <scope>NUCLEOTIDE SEQUENCE [LARGE SCALE GENOMIC DNA]</scope>
    <source>
        <strain evidence="1 2">DCY113</strain>
    </source>
</reference>
<name>A0A5B0GFP9_9BURK</name>
<proteinExistence type="predicted"/>
<comment type="caution">
    <text evidence="1">The sequence shown here is derived from an EMBL/GenBank/DDBJ whole genome shotgun (WGS) entry which is preliminary data.</text>
</comment>
<dbReference type="Proteomes" id="UP000325273">
    <property type="component" value="Unassembled WGS sequence"/>
</dbReference>
<dbReference type="EMBL" id="VTUZ01000043">
    <property type="protein sequence ID" value="KAA1000930.1"/>
    <property type="molecule type" value="Genomic_DNA"/>
</dbReference>
<keyword evidence="2" id="KW-1185">Reference proteome</keyword>
<accession>A0A5B0GFP9</accession>
<dbReference type="RefSeq" id="WP_149675174.1">
    <property type="nucleotide sequence ID" value="NZ_VTUZ01000043.1"/>
</dbReference>
<organism evidence="1 2">
    <name type="scientific">Paraburkholderia panacisoli</name>
    <dbReference type="NCBI Taxonomy" id="2603818"/>
    <lineage>
        <taxon>Bacteria</taxon>
        <taxon>Pseudomonadati</taxon>
        <taxon>Pseudomonadota</taxon>
        <taxon>Betaproteobacteria</taxon>
        <taxon>Burkholderiales</taxon>
        <taxon>Burkholderiaceae</taxon>
        <taxon>Paraburkholderia</taxon>
    </lineage>
</organism>
<evidence type="ECO:0000313" key="1">
    <source>
        <dbReference type="EMBL" id="KAA1000930.1"/>
    </source>
</evidence>
<dbReference type="AlphaFoldDB" id="A0A5B0GFP9"/>
<gene>
    <name evidence="1" type="ORF">FVF58_39990</name>
</gene>